<evidence type="ECO:0000256" key="5">
    <source>
        <dbReference type="ARBA" id="ARBA00022729"/>
    </source>
</evidence>
<keyword evidence="5 10" id="KW-0732">Signal</keyword>
<name>A0AA38H9L5_9TREE</name>
<gene>
    <name evidence="11" type="ORF">MKK02DRAFT_45055</name>
</gene>
<keyword evidence="8" id="KW-0624">Polysaccharide degradation</keyword>
<evidence type="ECO:0000256" key="9">
    <source>
        <dbReference type="ARBA" id="ARBA00034075"/>
    </source>
</evidence>
<dbReference type="GO" id="GO:0005576">
    <property type="term" value="C:extracellular region"/>
    <property type="evidence" value="ECO:0007669"/>
    <property type="project" value="UniProtKB-SubCell"/>
</dbReference>
<dbReference type="Gene3D" id="3.40.50.1820">
    <property type="entry name" value="alpha/beta hydrolase"/>
    <property type="match status" value="1"/>
</dbReference>
<evidence type="ECO:0000313" key="12">
    <source>
        <dbReference type="Proteomes" id="UP001164286"/>
    </source>
</evidence>
<evidence type="ECO:0000256" key="3">
    <source>
        <dbReference type="ARBA" id="ARBA00022525"/>
    </source>
</evidence>
<evidence type="ECO:0000256" key="8">
    <source>
        <dbReference type="ARBA" id="ARBA00023326"/>
    </source>
</evidence>
<evidence type="ECO:0000256" key="10">
    <source>
        <dbReference type="SAM" id="SignalP"/>
    </source>
</evidence>
<feature type="chain" id="PRO_5041367187" description="feruloyl esterase" evidence="10">
    <location>
        <begin position="17"/>
        <end position="330"/>
    </location>
</feature>
<dbReference type="RefSeq" id="XP_052946125.1">
    <property type="nucleotide sequence ID" value="XM_053093212.1"/>
</dbReference>
<keyword evidence="3" id="KW-0964">Secreted</keyword>
<dbReference type="AlphaFoldDB" id="A0AA38H9L5"/>
<sequence length="330" mass="35387">MFTSAVILSLLASVSAWTYPSPGCSNGAGFKLDSTGRVNRTLPSGRTYLFHLPGAYNASNGAHPLVLSFHGAGGTSANQERLSQFSQDGLLINELPIIAAYPQGANNAAENRTGVWYSAPYYNKTVDDVQFAKDIVTDIQNAYCVDRIRIYASGKSNGGGFTAYLACRPDTSVLFAAFAPVSPALYPESLAFKGCNPARAVPIINAHGVLDTTIPFAGRNDTNGTYGVGVATINVPLWRRQWAIRNGCKTDVPAVQTNPYPNTTEMIWRCNTTFQAYTVSNLGHSWPTTGALDASGAPNNTASFNLTSPAMITFFDVNPLPFQYIPGYKA</sequence>
<dbReference type="PANTHER" id="PTHR38050:SF2">
    <property type="entry name" value="FERULOYL ESTERASE C-RELATED"/>
    <property type="match status" value="1"/>
</dbReference>
<keyword evidence="4" id="KW-0858">Xylan degradation</keyword>
<accession>A0AA38H9L5</accession>
<dbReference type="EC" id="3.1.1.73" evidence="2"/>
<keyword evidence="6 11" id="KW-0378">Hydrolase</keyword>
<dbReference type="SUPFAM" id="SSF53474">
    <property type="entry name" value="alpha/beta-Hydrolases"/>
    <property type="match status" value="1"/>
</dbReference>
<dbReference type="GO" id="GO:0045493">
    <property type="term" value="P:xylan catabolic process"/>
    <property type="evidence" value="ECO:0007669"/>
    <property type="project" value="UniProtKB-KW"/>
</dbReference>
<evidence type="ECO:0000256" key="2">
    <source>
        <dbReference type="ARBA" id="ARBA00013091"/>
    </source>
</evidence>
<dbReference type="InterPro" id="IPR043595">
    <property type="entry name" value="FaeB/C/D"/>
</dbReference>
<evidence type="ECO:0000256" key="7">
    <source>
        <dbReference type="ARBA" id="ARBA00023277"/>
    </source>
</evidence>
<dbReference type="PANTHER" id="PTHR38050">
    <property type="match status" value="1"/>
</dbReference>
<dbReference type="GO" id="GO:0030600">
    <property type="term" value="F:feruloyl esterase activity"/>
    <property type="evidence" value="ECO:0007669"/>
    <property type="project" value="UniProtKB-EC"/>
</dbReference>
<evidence type="ECO:0000313" key="11">
    <source>
        <dbReference type="EMBL" id="KAI9636348.1"/>
    </source>
</evidence>
<evidence type="ECO:0000256" key="6">
    <source>
        <dbReference type="ARBA" id="ARBA00022801"/>
    </source>
</evidence>
<reference evidence="11" key="1">
    <citation type="journal article" date="2022" name="G3 (Bethesda)">
        <title>High quality genome of the basidiomycete yeast Dioszegia hungarica PDD-24b-2 isolated from cloud water.</title>
        <authorList>
            <person name="Jarrige D."/>
            <person name="Haridas S."/>
            <person name="Bleykasten-Grosshans C."/>
            <person name="Joly M."/>
            <person name="Nadalig T."/>
            <person name="Sancelme M."/>
            <person name="Vuilleumier S."/>
            <person name="Grigoriev I.V."/>
            <person name="Amato P."/>
            <person name="Bringel F."/>
        </authorList>
    </citation>
    <scope>NUCLEOTIDE SEQUENCE</scope>
    <source>
        <strain evidence="11">PDD-24b-2</strain>
    </source>
</reference>
<protein>
    <recommendedName>
        <fullName evidence="2">feruloyl esterase</fullName>
        <ecNumber evidence="2">3.1.1.73</ecNumber>
    </recommendedName>
</protein>
<comment type="caution">
    <text evidence="11">The sequence shown here is derived from an EMBL/GenBank/DDBJ whole genome shotgun (WGS) entry which is preliminary data.</text>
</comment>
<evidence type="ECO:0000256" key="4">
    <source>
        <dbReference type="ARBA" id="ARBA00022651"/>
    </source>
</evidence>
<dbReference type="EMBL" id="JAKWFO010000005">
    <property type="protein sequence ID" value="KAI9636348.1"/>
    <property type="molecule type" value="Genomic_DNA"/>
</dbReference>
<comment type="subcellular location">
    <subcellularLocation>
        <location evidence="1">Secreted</location>
    </subcellularLocation>
</comment>
<organism evidence="11 12">
    <name type="scientific">Dioszegia hungarica</name>
    <dbReference type="NCBI Taxonomy" id="4972"/>
    <lineage>
        <taxon>Eukaryota</taxon>
        <taxon>Fungi</taxon>
        <taxon>Dikarya</taxon>
        <taxon>Basidiomycota</taxon>
        <taxon>Agaricomycotina</taxon>
        <taxon>Tremellomycetes</taxon>
        <taxon>Tremellales</taxon>
        <taxon>Bulleribasidiaceae</taxon>
        <taxon>Dioszegia</taxon>
    </lineage>
</organism>
<dbReference type="InterPro" id="IPR029058">
    <property type="entry name" value="AB_hydrolase_fold"/>
</dbReference>
<dbReference type="GeneID" id="77732417"/>
<proteinExistence type="predicted"/>
<evidence type="ECO:0000256" key="1">
    <source>
        <dbReference type="ARBA" id="ARBA00004613"/>
    </source>
</evidence>
<dbReference type="Proteomes" id="UP001164286">
    <property type="component" value="Unassembled WGS sequence"/>
</dbReference>
<comment type="catalytic activity">
    <reaction evidence="9">
        <text>feruloyl-polysaccharide + H2O = ferulate + polysaccharide.</text>
        <dbReference type="EC" id="3.1.1.73"/>
    </reaction>
</comment>
<keyword evidence="7" id="KW-0119">Carbohydrate metabolism</keyword>
<feature type="signal peptide" evidence="10">
    <location>
        <begin position="1"/>
        <end position="16"/>
    </location>
</feature>
<keyword evidence="12" id="KW-1185">Reference proteome</keyword>